<comment type="caution">
    <text evidence="1">The sequence shown here is derived from an EMBL/GenBank/DDBJ whole genome shotgun (WGS) entry which is preliminary data.</text>
</comment>
<sequence>MAEKTPKVQSYFTLSCSEVISRVPYDFLWLGPTVQPGPESLPLQPHRRDKRQRCLRCPKAASIQTDPPGAFSFLFRRPHVLRVGDDVRNRRFLAAGAPPPRAQEPRKLKLSTVKVVLLRASNPDFRLYRSCFCHLREIHILPASPTTPPLGPLDARCSPLRCLCSSGSFHLIGSPCDPHTRSTVPHAPSSSLSPFRLSLGMPNAFSCC</sequence>
<evidence type="ECO:0000313" key="1">
    <source>
        <dbReference type="EMBL" id="KAJ7723627.1"/>
    </source>
</evidence>
<dbReference type="Proteomes" id="UP001215280">
    <property type="component" value="Unassembled WGS sequence"/>
</dbReference>
<dbReference type="EMBL" id="JARJLG010000245">
    <property type="protein sequence ID" value="KAJ7723627.1"/>
    <property type="molecule type" value="Genomic_DNA"/>
</dbReference>
<accession>A0AAD7HM53</accession>
<keyword evidence="2" id="KW-1185">Reference proteome</keyword>
<name>A0AAD7HM53_9AGAR</name>
<evidence type="ECO:0000313" key="2">
    <source>
        <dbReference type="Proteomes" id="UP001215280"/>
    </source>
</evidence>
<proteinExistence type="predicted"/>
<gene>
    <name evidence="1" type="ORF">DFH07DRAFT_277454</name>
</gene>
<reference evidence="1" key="1">
    <citation type="submission" date="2023-03" db="EMBL/GenBank/DDBJ databases">
        <title>Massive genome expansion in bonnet fungi (Mycena s.s.) driven by repeated elements and novel gene families across ecological guilds.</title>
        <authorList>
            <consortium name="Lawrence Berkeley National Laboratory"/>
            <person name="Harder C.B."/>
            <person name="Miyauchi S."/>
            <person name="Viragh M."/>
            <person name="Kuo A."/>
            <person name="Thoen E."/>
            <person name="Andreopoulos B."/>
            <person name="Lu D."/>
            <person name="Skrede I."/>
            <person name="Drula E."/>
            <person name="Henrissat B."/>
            <person name="Morin E."/>
            <person name="Kohler A."/>
            <person name="Barry K."/>
            <person name="LaButti K."/>
            <person name="Morin E."/>
            <person name="Salamov A."/>
            <person name="Lipzen A."/>
            <person name="Mereny Z."/>
            <person name="Hegedus B."/>
            <person name="Baldrian P."/>
            <person name="Stursova M."/>
            <person name="Weitz H."/>
            <person name="Taylor A."/>
            <person name="Grigoriev I.V."/>
            <person name="Nagy L.G."/>
            <person name="Martin F."/>
            <person name="Kauserud H."/>
        </authorList>
    </citation>
    <scope>NUCLEOTIDE SEQUENCE</scope>
    <source>
        <strain evidence="1">CBHHK188m</strain>
    </source>
</reference>
<organism evidence="1 2">
    <name type="scientific">Mycena maculata</name>
    <dbReference type="NCBI Taxonomy" id="230809"/>
    <lineage>
        <taxon>Eukaryota</taxon>
        <taxon>Fungi</taxon>
        <taxon>Dikarya</taxon>
        <taxon>Basidiomycota</taxon>
        <taxon>Agaricomycotina</taxon>
        <taxon>Agaricomycetes</taxon>
        <taxon>Agaricomycetidae</taxon>
        <taxon>Agaricales</taxon>
        <taxon>Marasmiineae</taxon>
        <taxon>Mycenaceae</taxon>
        <taxon>Mycena</taxon>
    </lineage>
</organism>
<dbReference type="AlphaFoldDB" id="A0AAD7HM53"/>
<protein>
    <submittedName>
        <fullName evidence="1">Uncharacterized protein</fullName>
    </submittedName>
</protein>